<keyword evidence="9" id="KW-1185">Reference proteome</keyword>
<dbReference type="PANTHER" id="PTHR13218">
    <property type="entry name" value="TRANSCRIPTION INITIATION FACTOR TFIID SUBUNIT 11-RELATED"/>
    <property type="match status" value="1"/>
</dbReference>
<organism evidence="8 9">
    <name type="scientific">Tritrichomonas musculus</name>
    <dbReference type="NCBI Taxonomy" id="1915356"/>
    <lineage>
        <taxon>Eukaryota</taxon>
        <taxon>Metamonada</taxon>
        <taxon>Parabasalia</taxon>
        <taxon>Tritrichomonadida</taxon>
        <taxon>Tritrichomonadidae</taxon>
        <taxon>Tritrichomonas</taxon>
    </lineage>
</organism>
<evidence type="ECO:0000256" key="4">
    <source>
        <dbReference type="ARBA" id="ARBA00023163"/>
    </source>
</evidence>
<evidence type="ECO:0000256" key="6">
    <source>
        <dbReference type="SAM" id="MobiDB-lite"/>
    </source>
</evidence>
<dbReference type="InterPro" id="IPR006809">
    <property type="entry name" value="TAFII28_dom"/>
</dbReference>
<proteinExistence type="inferred from homology"/>
<dbReference type="PANTHER" id="PTHR13218:SF8">
    <property type="entry name" value="TRANSCRIPTION INITIATION FACTOR TFIID SUBUNIT 11"/>
    <property type="match status" value="1"/>
</dbReference>
<comment type="subcellular location">
    <subcellularLocation>
        <location evidence="1">Nucleus</location>
    </subcellularLocation>
</comment>
<evidence type="ECO:0000256" key="1">
    <source>
        <dbReference type="ARBA" id="ARBA00004123"/>
    </source>
</evidence>
<comment type="similarity">
    <text evidence="2">Belongs to the TAF11 family.</text>
</comment>
<comment type="caution">
    <text evidence="8">The sequence shown here is derived from an EMBL/GenBank/DDBJ whole genome shotgun (WGS) entry which is preliminary data.</text>
</comment>
<keyword evidence="4" id="KW-0804">Transcription</keyword>
<evidence type="ECO:0000256" key="3">
    <source>
        <dbReference type="ARBA" id="ARBA00023015"/>
    </source>
</evidence>
<evidence type="ECO:0000313" key="9">
    <source>
        <dbReference type="Proteomes" id="UP001470230"/>
    </source>
</evidence>
<keyword evidence="5" id="KW-0539">Nucleus</keyword>
<sequence>MSDSDDDLSPQQIQKRKTEQMISNLSIEQKQRLDFFRSQQCKFSTSKVQEIMKEELPPGVSIKKDAVSAASRAAKLFIAELIETAKKFSTENNPITPDLIYIAYSDLSKQRKVPGIISGLPVPDKRL</sequence>
<evidence type="ECO:0000259" key="7">
    <source>
        <dbReference type="Pfam" id="PF04719"/>
    </source>
</evidence>
<dbReference type="InterPro" id="IPR045127">
    <property type="entry name" value="TAF11-like"/>
</dbReference>
<accession>A0ABR2KS44</accession>
<evidence type="ECO:0000256" key="5">
    <source>
        <dbReference type="ARBA" id="ARBA00023242"/>
    </source>
</evidence>
<name>A0ABR2KS44_9EUKA</name>
<keyword evidence="3" id="KW-0805">Transcription regulation</keyword>
<protein>
    <recommendedName>
        <fullName evidence="7">TAFII28-like protein domain-containing protein</fullName>
    </recommendedName>
</protein>
<dbReference type="InterPro" id="IPR009072">
    <property type="entry name" value="Histone-fold"/>
</dbReference>
<evidence type="ECO:0000313" key="8">
    <source>
        <dbReference type="EMBL" id="KAK8893955.1"/>
    </source>
</evidence>
<dbReference type="Pfam" id="PF04719">
    <property type="entry name" value="TAFII28"/>
    <property type="match status" value="1"/>
</dbReference>
<dbReference type="SUPFAM" id="SSF47113">
    <property type="entry name" value="Histone-fold"/>
    <property type="match status" value="1"/>
</dbReference>
<feature type="domain" description="TAFII28-like protein" evidence="7">
    <location>
        <begin position="21"/>
        <end position="104"/>
    </location>
</feature>
<dbReference type="Gene3D" id="1.10.20.10">
    <property type="entry name" value="Histone, subunit A"/>
    <property type="match status" value="1"/>
</dbReference>
<dbReference type="EMBL" id="JAPFFF010000003">
    <property type="protein sequence ID" value="KAK8893955.1"/>
    <property type="molecule type" value="Genomic_DNA"/>
</dbReference>
<dbReference type="Proteomes" id="UP001470230">
    <property type="component" value="Unassembled WGS sequence"/>
</dbReference>
<evidence type="ECO:0000256" key="2">
    <source>
        <dbReference type="ARBA" id="ARBA00009788"/>
    </source>
</evidence>
<gene>
    <name evidence="8" type="ORF">M9Y10_022384</name>
</gene>
<reference evidence="8 9" key="1">
    <citation type="submission" date="2024-04" db="EMBL/GenBank/DDBJ databases">
        <title>Tritrichomonas musculus Genome.</title>
        <authorList>
            <person name="Alves-Ferreira E."/>
            <person name="Grigg M."/>
            <person name="Lorenzi H."/>
            <person name="Galac M."/>
        </authorList>
    </citation>
    <scope>NUCLEOTIDE SEQUENCE [LARGE SCALE GENOMIC DNA]</scope>
    <source>
        <strain evidence="8 9">EAF2021</strain>
    </source>
</reference>
<feature type="region of interest" description="Disordered" evidence="6">
    <location>
        <begin position="1"/>
        <end position="20"/>
    </location>
</feature>